<dbReference type="AlphaFoldDB" id="A0A0K2T6X2"/>
<name>A0A0K2T6X2_LEPSM</name>
<dbReference type="EMBL" id="HACA01003971">
    <property type="protein sequence ID" value="CDW21332.1"/>
    <property type="molecule type" value="Transcribed_RNA"/>
</dbReference>
<protein>
    <submittedName>
        <fullName evidence="1">Uncharacterized protein</fullName>
    </submittedName>
</protein>
<reference evidence="1" key="1">
    <citation type="submission" date="2014-05" db="EMBL/GenBank/DDBJ databases">
        <authorList>
            <person name="Chronopoulou M."/>
        </authorList>
    </citation>
    <scope>NUCLEOTIDE SEQUENCE</scope>
    <source>
        <tissue evidence="1">Whole organism</tissue>
    </source>
</reference>
<organism evidence="1">
    <name type="scientific">Lepeophtheirus salmonis</name>
    <name type="common">Salmon louse</name>
    <name type="synonym">Caligus salmonis</name>
    <dbReference type="NCBI Taxonomy" id="72036"/>
    <lineage>
        <taxon>Eukaryota</taxon>
        <taxon>Metazoa</taxon>
        <taxon>Ecdysozoa</taxon>
        <taxon>Arthropoda</taxon>
        <taxon>Crustacea</taxon>
        <taxon>Multicrustacea</taxon>
        <taxon>Hexanauplia</taxon>
        <taxon>Copepoda</taxon>
        <taxon>Siphonostomatoida</taxon>
        <taxon>Caligidae</taxon>
        <taxon>Lepeophtheirus</taxon>
    </lineage>
</organism>
<sequence length="56" mass="6821">FYRHRRYVEGTESLVVKTTLWSSCDFWEIQIKKSFKGLVVNLLNGYLWVHLKCLEW</sequence>
<proteinExistence type="predicted"/>
<evidence type="ECO:0000313" key="1">
    <source>
        <dbReference type="EMBL" id="CDW21332.1"/>
    </source>
</evidence>
<feature type="non-terminal residue" evidence="1">
    <location>
        <position position="1"/>
    </location>
</feature>
<accession>A0A0K2T6X2</accession>